<sequence length="168" mass="17990">MGFSGSFVLARSAPGGIGWVGEPLTATTYADSWTSASYDGEDAFWDRDRTLRRLVEETQSPALVGLCLDSDFLGVVGVSPDGATWNGVVYRDAAEEYREEGLEEEYDEVVPSFAPPDTAVAGALVWASHAGGLADEDALRRILTTSEWVQPADAFWEELVNALGVPAG</sequence>
<dbReference type="RefSeq" id="WP_344043745.1">
    <property type="nucleotide sequence ID" value="NZ_BAAAPB010000001.1"/>
</dbReference>
<gene>
    <name evidence="1" type="ORF">GCM10009798_13720</name>
</gene>
<evidence type="ECO:0000313" key="1">
    <source>
        <dbReference type="EMBL" id="GAA1955735.1"/>
    </source>
</evidence>
<organism evidence="1 2">
    <name type="scientific">Nocardioides panacihumi</name>
    <dbReference type="NCBI Taxonomy" id="400774"/>
    <lineage>
        <taxon>Bacteria</taxon>
        <taxon>Bacillati</taxon>
        <taxon>Actinomycetota</taxon>
        <taxon>Actinomycetes</taxon>
        <taxon>Propionibacteriales</taxon>
        <taxon>Nocardioidaceae</taxon>
        <taxon>Nocardioides</taxon>
    </lineage>
</organism>
<accession>A0ABP5C1C6</accession>
<evidence type="ECO:0000313" key="2">
    <source>
        <dbReference type="Proteomes" id="UP001500571"/>
    </source>
</evidence>
<comment type="caution">
    <text evidence="1">The sequence shown here is derived from an EMBL/GenBank/DDBJ whole genome shotgun (WGS) entry which is preliminary data.</text>
</comment>
<keyword evidence="2" id="KW-1185">Reference proteome</keyword>
<proteinExistence type="predicted"/>
<dbReference type="EMBL" id="BAAAPB010000001">
    <property type="protein sequence ID" value="GAA1955735.1"/>
    <property type="molecule type" value="Genomic_DNA"/>
</dbReference>
<reference evidence="2" key="1">
    <citation type="journal article" date="2019" name="Int. J. Syst. Evol. Microbiol.">
        <title>The Global Catalogue of Microorganisms (GCM) 10K type strain sequencing project: providing services to taxonomists for standard genome sequencing and annotation.</title>
        <authorList>
            <consortium name="The Broad Institute Genomics Platform"/>
            <consortium name="The Broad Institute Genome Sequencing Center for Infectious Disease"/>
            <person name="Wu L."/>
            <person name="Ma J."/>
        </authorList>
    </citation>
    <scope>NUCLEOTIDE SEQUENCE [LARGE SCALE GENOMIC DNA]</scope>
    <source>
        <strain evidence="2">JCM 15309</strain>
    </source>
</reference>
<dbReference type="Proteomes" id="UP001500571">
    <property type="component" value="Unassembled WGS sequence"/>
</dbReference>
<name>A0ABP5C1C6_9ACTN</name>
<protein>
    <submittedName>
        <fullName evidence="1">Uncharacterized protein</fullName>
    </submittedName>
</protein>